<evidence type="ECO:0000313" key="1">
    <source>
        <dbReference type="EMBL" id="EJX04442.1"/>
    </source>
</evidence>
<dbReference type="AlphaFoldDB" id="J9GAU5"/>
<reference evidence="1" key="1">
    <citation type="journal article" date="2012" name="PLoS ONE">
        <title>Gene sets for utilization of primary and secondary nutrition supplies in the distal gut of endangered iberian lynx.</title>
        <authorList>
            <person name="Alcaide M."/>
            <person name="Messina E."/>
            <person name="Richter M."/>
            <person name="Bargiela R."/>
            <person name="Peplies J."/>
            <person name="Huws S.A."/>
            <person name="Newbold C.J."/>
            <person name="Golyshin P.N."/>
            <person name="Simon M.A."/>
            <person name="Lopez G."/>
            <person name="Yakimov M.M."/>
            <person name="Ferrer M."/>
        </authorList>
    </citation>
    <scope>NUCLEOTIDE SEQUENCE</scope>
</reference>
<comment type="caution">
    <text evidence="1">The sequence shown here is derived from an EMBL/GenBank/DDBJ whole genome shotgun (WGS) entry which is preliminary data.</text>
</comment>
<dbReference type="EMBL" id="AMCI01001805">
    <property type="protein sequence ID" value="EJX04442.1"/>
    <property type="molecule type" value="Genomic_DNA"/>
</dbReference>
<accession>J9GAU5</accession>
<name>J9GAU5_9ZZZZ</name>
<proteinExistence type="predicted"/>
<organism evidence="1">
    <name type="scientific">gut metagenome</name>
    <dbReference type="NCBI Taxonomy" id="749906"/>
    <lineage>
        <taxon>unclassified sequences</taxon>
        <taxon>metagenomes</taxon>
        <taxon>organismal metagenomes</taxon>
    </lineage>
</organism>
<sequence length="209" mass="23602">MHADIGLFHLAERTEDDLSRSITAVGPQVRQDDERGYCHTGERPHRIEGLRQIEPSRCCFLFSQREDKRIGCSFQKRQSEGKDVEGKTEKGETLIRGGRDEEEGADHIEGEPQEDTALVAEAVDEEGGRNGHCSITTIEGKLHERSLRCREFHHGLEGCDHRVGDVIGKAPEGEERGNEDKGNEVFPFDEDARLAFSFFYFHCGFRVEG</sequence>
<protein>
    <submittedName>
        <fullName evidence="1">Uncharacterized protein</fullName>
    </submittedName>
</protein>
<gene>
    <name evidence="1" type="ORF">EVA_07451</name>
</gene>